<dbReference type="GO" id="GO:0006508">
    <property type="term" value="P:proteolysis"/>
    <property type="evidence" value="ECO:0007669"/>
    <property type="project" value="UniProtKB-KW"/>
</dbReference>
<keyword evidence="5" id="KW-0482">Metalloprotease</keyword>
<evidence type="ECO:0000259" key="2">
    <source>
        <dbReference type="Pfam" id="PF16313"/>
    </source>
</evidence>
<evidence type="ECO:0000313" key="5">
    <source>
        <dbReference type="EMBL" id="QIZ73159.1"/>
    </source>
</evidence>
<evidence type="ECO:0000259" key="3">
    <source>
        <dbReference type="Pfam" id="PF17148"/>
    </source>
</evidence>
<keyword evidence="5" id="KW-0645">Protease</keyword>
<dbReference type="InterPro" id="IPR034032">
    <property type="entry name" value="Zn_MMP-like_bac"/>
</dbReference>
<dbReference type="Pfam" id="PF17162">
    <property type="entry name" value="DUF5118"/>
    <property type="match status" value="1"/>
</dbReference>
<keyword evidence="6" id="KW-1185">Reference proteome</keyword>
<dbReference type="PANTHER" id="PTHR38478:SF1">
    <property type="entry name" value="ZINC DEPENDENT METALLOPROTEASE DOMAIN LIPOPROTEIN"/>
    <property type="match status" value="1"/>
</dbReference>
<dbReference type="InterPro" id="IPR033428">
    <property type="entry name" value="DUF5118"/>
</dbReference>
<dbReference type="Pfam" id="PF16313">
    <property type="entry name" value="DUF4953"/>
    <property type="match status" value="1"/>
</dbReference>
<protein>
    <submittedName>
        <fullName evidence="5">Zinc-dependent metalloprotease</fullName>
    </submittedName>
</protein>
<feature type="domain" description="DUF5118" evidence="4">
    <location>
        <begin position="62"/>
        <end position="110"/>
    </location>
</feature>
<accession>A0A6H1U6A2</accession>
<evidence type="ECO:0000259" key="4">
    <source>
        <dbReference type="Pfam" id="PF17162"/>
    </source>
</evidence>
<dbReference type="PANTHER" id="PTHR38478">
    <property type="entry name" value="PEPTIDASE M1A AND M12B"/>
    <property type="match status" value="1"/>
</dbReference>
<dbReference type="InterPro" id="IPR033413">
    <property type="entry name" value="DUF5117"/>
</dbReference>
<feature type="region of interest" description="Disordered" evidence="1">
    <location>
        <begin position="37"/>
        <end position="65"/>
    </location>
</feature>
<keyword evidence="5" id="KW-0378">Hydrolase</keyword>
<reference evidence="5 6" key="1">
    <citation type="submission" date="2020-04" db="EMBL/GenBank/DDBJ databases">
        <authorList>
            <person name="Basu S."/>
            <person name="Maruthanayagam V."/>
            <person name="Chakraborty S."/>
            <person name="Pramanik A."/>
            <person name="Mukherjee J."/>
            <person name="Brink B."/>
        </authorList>
    </citation>
    <scope>NUCLEOTIDE SEQUENCE [LARGE SCALE GENOMIC DNA]</scope>
    <source>
        <strain evidence="5 6">AP17</strain>
    </source>
</reference>
<evidence type="ECO:0000313" key="6">
    <source>
        <dbReference type="Proteomes" id="UP000500857"/>
    </source>
</evidence>
<dbReference type="InterPro" id="IPR032534">
    <property type="entry name" value="EcxA_zinc-bd"/>
</dbReference>
<feature type="domain" description="EcxA zinc-binding" evidence="2">
    <location>
        <begin position="513"/>
        <end position="839"/>
    </location>
</feature>
<name>A0A6H1U6A2_9CYAN</name>
<dbReference type="Proteomes" id="UP000500857">
    <property type="component" value="Chromosome"/>
</dbReference>
<dbReference type="CDD" id="cd04276">
    <property type="entry name" value="ZnMc_MMP_like_2"/>
    <property type="match status" value="1"/>
</dbReference>
<dbReference type="InterPro" id="IPR024079">
    <property type="entry name" value="MetalloPept_cat_dom_sf"/>
</dbReference>
<sequence>MKVLSLAIAGIYLWLEVGVSASARIFREGKSPRFEVPIELAENTESSSSETEEESEDESPLKPFDEVTKDLEKIEGLLTFYRNVEKEEIYLEIQPEQLDRNFLAIATISSGIGSLGLYRGLPLSDFIFQFKRRNHKIDVVVPNTLFRTQAGDPQWRSRDRSFSDSPIYTLPLTSIHPERNSLLVDFKPFLMGEGGSLSTAIAWSLGDMYTLNSETSYLDRVQGFPENAEIETVYGFSGPMSWLGPATVPDSRAFQLKIRTSLSLLPTNNGYRPRLADDRLGYFLTTYQNLSNSRKPDPFVNYINRWHLEKQDPSAPLSPPKQPIVFWIDNAVPLPYRDAIREGILMWNDAFEQAGFIGAIEARQMPDRPDWDPADVRYNVIVWSNTLDSWFAGIGPSRVNPLTGEILDADVILDGGIVRQIREQYGALADGDRALVNPLTCELGAEISHFVDRQLPSPIAAQLQQSNPASLSQLRALAQIRGDRRPCFALAATNQARFGALALSTLHDVLPNQDEMELYVHQFVRWLTAHEVGHVLGLRHNFQGSTWRMPEDLNNVLLTRNEGMVGSVMDYVAVNIAPEGVEQGDYFPVIVGPYDRWVVEYGYRPIDAPTPELEWDVLQEIARRAPQPGLEYATDEDSMDLVYPDSNLWDLSGDPLRYSQWQMDNARQVWDKLDRRYPLPGESYSELRDRFHMVLNYYFGYAYDLTRYIGGQRFHRHHAGDPGAKPPFEAIAVERQREALAAIGDRVFAEDAFNFSPETIARLAPDRWDHWGNWIVWERLDYPLFDRLLGHQTLILSNLLSTDRLNRLRDGELSNPNGDSLRLGELFETLQAQIWSELSDDRDPRREITVLRRGLQREHLNILLHMALRTNIEAAMEATSFLDLIIALRTLDPPEDARALARYQLRDLHAAIDRRLDKEGKRLDVQTRAHLEEARDRIAKALEAPMRAKEVVHKPAN</sequence>
<dbReference type="RefSeq" id="WP_168571305.1">
    <property type="nucleotide sequence ID" value="NZ_CP051167.1"/>
</dbReference>
<feature type="domain" description="DUF5117" evidence="3">
    <location>
        <begin position="125"/>
        <end position="310"/>
    </location>
</feature>
<dbReference type="SUPFAM" id="SSF55486">
    <property type="entry name" value="Metalloproteases ('zincins'), catalytic domain"/>
    <property type="match status" value="1"/>
</dbReference>
<dbReference type="Pfam" id="PF17148">
    <property type="entry name" value="DUF5117"/>
    <property type="match status" value="1"/>
</dbReference>
<evidence type="ECO:0000256" key="1">
    <source>
        <dbReference type="SAM" id="MobiDB-lite"/>
    </source>
</evidence>
<gene>
    <name evidence="5" type="ORF">HCG48_23270</name>
</gene>
<dbReference type="Gene3D" id="3.40.390.10">
    <property type="entry name" value="Collagenase (Catalytic Domain)"/>
    <property type="match status" value="1"/>
</dbReference>
<dbReference type="GO" id="GO:0008237">
    <property type="term" value="F:metallopeptidase activity"/>
    <property type="evidence" value="ECO:0007669"/>
    <property type="project" value="UniProtKB-KW"/>
</dbReference>
<dbReference type="KEGG" id="oxy:HCG48_23270"/>
<proteinExistence type="predicted"/>
<dbReference type="EMBL" id="CP051167">
    <property type="protein sequence ID" value="QIZ73159.1"/>
    <property type="molecule type" value="Genomic_DNA"/>
</dbReference>
<dbReference type="AlphaFoldDB" id="A0A6H1U6A2"/>
<organism evidence="5 6">
    <name type="scientific">Oxynema aestuarii AP17</name>
    <dbReference type="NCBI Taxonomy" id="2064643"/>
    <lineage>
        <taxon>Bacteria</taxon>
        <taxon>Bacillati</taxon>
        <taxon>Cyanobacteriota</taxon>
        <taxon>Cyanophyceae</taxon>
        <taxon>Oscillatoriophycideae</taxon>
        <taxon>Oscillatoriales</taxon>
        <taxon>Oscillatoriaceae</taxon>
        <taxon>Oxynema</taxon>
        <taxon>Oxynema aestuarii</taxon>
    </lineage>
</organism>